<evidence type="ECO:0000256" key="1">
    <source>
        <dbReference type="SAM" id="SignalP"/>
    </source>
</evidence>
<feature type="chain" id="PRO_5003314313" description="DUF2987 domain-containing protein" evidence="1">
    <location>
        <begin position="23"/>
        <end position="221"/>
    </location>
</feature>
<evidence type="ECO:0008006" key="4">
    <source>
        <dbReference type="Google" id="ProtNLM"/>
    </source>
</evidence>
<sequence>MTFAKAAAAALPFVLLATAALAETKNVPAEKLFPFLKAYYDLQANQRDHFTMGYFLLFDGVDRNSVSLVMKSQAGDRPLNIATNGRVLPLPTAADLKGKREIALTGPKDGKIGIDIRLMPNVAPSASMEASPLAAAVKQAHDGAKRAAGLMSLAVPDYKAVCFEGAQSGTVATKAGKTVNLKLQTSGKTKAPCFFPADIPDATRINLDRAPTAMYIVPKAK</sequence>
<dbReference type="OrthoDB" id="7172710at2"/>
<dbReference type="EMBL" id="GL883079">
    <property type="protein sequence ID" value="EGF90235.1"/>
    <property type="molecule type" value="Genomic_DNA"/>
</dbReference>
<dbReference type="eggNOG" id="ENOG5033JNB">
    <property type="taxonomic scope" value="Bacteria"/>
</dbReference>
<evidence type="ECO:0000313" key="3">
    <source>
        <dbReference type="Proteomes" id="UP000006512"/>
    </source>
</evidence>
<dbReference type="HOGENOM" id="CLU_103643_0_0_5"/>
<dbReference type="STRING" id="715226.ABI_32510"/>
<proteinExistence type="predicted"/>
<evidence type="ECO:0000313" key="2">
    <source>
        <dbReference type="EMBL" id="EGF90235.1"/>
    </source>
</evidence>
<keyword evidence="1" id="KW-0732">Signal</keyword>
<protein>
    <recommendedName>
        <fullName evidence="4">DUF2987 domain-containing protein</fullName>
    </recommendedName>
</protein>
<accession>F4QPU8</accession>
<keyword evidence="3" id="KW-1185">Reference proteome</keyword>
<gene>
    <name evidence="2" type="ORF">ABI_32510</name>
</gene>
<dbReference type="AlphaFoldDB" id="F4QPU8"/>
<reference evidence="3" key="1">
    <citation type="submission" date="2011-03" db="EMBL/GenBank/DDBJ databases">
        <title>Draft genome sequence of Brevundimonas diminuta.</title>
        <authorList>
            <person name="Brown P.J.B."/>
            <person name="Buechlein A."/>
            <person name="Hemmerich C."/>
            <person name="Brun Y.V."/>
        </authorList>
    </citation>
    <scope>NUCLEOTIDE SEQUENCE [LARGE SCALE GENOMIC DNA]</scope>
    <source>
        <strain evidence="3">C19</strain>
    </source>
</reference>
<dbReference type="Proteomes" id="UP000006512">
    <property type="component" value="Unassembled WGS sequence"/>
</dbReference>
<dbReference type="RefSeq" id="WP_006274035.1">
    <property type="nucleotide sequence ID" value="NZ_GL883079.1"/>
</dbReference>
<name>F4QPU8_9CAUL</name>
<organism evidence="2 3">
    <name type="scientific">Asticcacaulis biprosthecium C19</name>
    <dbReference type="NCBI Taxonomy" id="715226"/>
    <lineage>
        <taxon>Bacteria</taxon>
        <taxon>Pseudomonadati</taxon>
        <taxon>Pseudomonadota</taxon>
        <taxon>Alphaproteobacteria</taxon>
        <taxon>Caulobacterales</taxon>
        <taxon>Caulobacteraceae</taxon>
        <taxon>Asticcacaulis</taxon>
    </lineage>
</organism>
<feature type="signal peptide" evidence="1">
    <location>
        <begin position="1"/>
        <end position="22"/>
    </location>
</feature>